<evidence type="ECO:0000313" key="1">
    <source>
        <dbReference type="EMBL" id="SFT09117.1"/>
    </source>
</evidence>
<protein>
    <submittedName>
        <fullName evidence="1">Uncharacterized protein</fullName>
    </submittedName>
</protein>
<name>A0A1I6V624_9EURY</name>
<gene>
    <name evidence="1" type="ORF">SAMN04488556_0079</name>
</gene>
<keyword evidence="2" id="KW-1185">Reference proteome</keyword>
<dbReference type="Proteomes" id="UP000199199">
    <property type="component" value="Unassembled WGS sequence"/>
</dbReference>
<evidence type="ECO:0000313" key="2">
    <source>
        <dbReference type="Proteomes" id="UP000199199"/>
    </source>
</evidence>
<reference evidence="2" key="1">
    <citation type="submission" date="2016-10" db="EMBL/GenBank/DDBJ databases">
        <authorList>
            <person name="Varghese N."/>
            <person name="Submissions S."/>
        </authorList>
    </citation>
    <scope>NUCLEOTIDE SEQUENCE [LARGE SCALE GENOMIC DNA]</scope>
    <source>
        <strain evidence="2">DSM 22427</strain>
    </source>
</reference>
<dbReference type="EMBL" id="FOZS01000011">
    <property type="protein sequence ID" value="SFT09117.1"/>
    <property type="molecule type" value="Genomic_DNA"/>
</dbReference>
<proteinExistence type="predicted"/>
<accession>A0A1I6V624</accession>
<organism evidence="1 2">
    <name type="scientific">Halostagnicola kamekurae</name>
    <dbReference type="NCBI Taxonomy" id="619731"/>
    <lineage>
        <taxon>Archaea</taxon>
        <taxon>Methanobacteriati</taxon>
        <taxon>Methanobacteriota</taxon>
        <taxon>Stenosarchaea group</taxon>
        <taxon>Halobacteria</taxon>
        <taxon>Halobacteriales</taxon>
        <taxon>Natrialbaceae</taxon>
        <taxon>Halostagnicola</taxon>
    </lineage>
</organism>
<dbReference type="AlphaFoldDB" id="A0A1I6V624"/>
<sequence length="98" mass="11335">MNLRIAHGYICLQNVERNIVWLLIAQMADVLWNTVLTMIGRHIRMICLDFDIAPQTIQNKERIGNTSDIIFSGGRFRPHTMCLTRTNCEGSKYLSLRI</sequence>